<evidence type="ECO:0000256" key="11">
    <source>
        <dbReference type="ARBA" id="ARBA00025174"/>
    </source>
</evidence>
<comment type="cofactor">
    <cofactor evidence="2 13">
        <name>pyridoxal 5'-phosphate</name>
        <dbReference type="ChEBI" id="CHEBI:597326"/>
    </cofactor>
</comment>
<evidence type="ECO:0000256" key="4">
    <source>
        <dbReference type="ARBA" id="ARBA00006047"/>
    </source>
</evidence>
<keyword evidence="10 13" id="KW-0119">Carbohydrate metabolism</keyword>
<dbReference type="PROSITE" id="PS00102">
    <property type="entry name" value="PHOSPHORYLASE"/>
    <property type="match status" value="1"/>
</dbReference>
<dbReference type="CDD" id="cd04300">
    <property type="entry name" value="GT35_Glycogen_Phosphorylase"/>
    <property type="match status" value="1"/>
</dbReference>
<comment type="function">
    <text evidence="13">Allosteric enzyme that catalyzes the rate-limiting step in glycogen catabolism, the phosphorolytic cleavage of glycogen to produce glucose-1-phosphate, and plays a central role in maintaining cellular and organismal glucose homeostasis.</text>
</comment>
<evidence type="ECO:0000256" key="13">
    <source>
        <dbReference type="RuleBase" id="RU000587"/>
    </source>
</evidence>
<feature type="modified residue" description="N6-(pyridoxal phosphate)lysine" evidence="12">
    <location>
        <position position="631"/>
    </location>
</feature>
<gene>
    <name evidence="14" type="primary">malP_3</name>
    <name evidence="14" type="ORF">ERS852540_02094</name>
</gene>
<dbReference type="FunFam" id="3.40.50.2000:FF:000003">
    <property type="entry name" value="Alpha-1,4 glucan phosphorylase"/>
    <property type="match status" value="1"/>
</dbReference>
<dbReference type="OrthoDB" id="9760804at2"/>
<dbReference type="EMBL" id="CZBY01000019">
    <property type="protein sequence ID" value="CUQ90313.1"/>
    <property type="molecule type" value="Genomic_DNA"/>
</dbReference>
<dbReference type="PANTHER" id="PTHR11468:SF3">
    <property type="entry name" value="GLYCOGEN PHOSPHORYLASE, LIVER FORM"/>
    <property type="match status" value="1"/>
</dbReference>
<dbReference type="GO" id="GO:0005980">
    <property type="term" value="P:glycogen catabolic process"/>
    <property type="evidence" value="ECO:0007669"/>
    <property type="project" value="TreeGrafter"/>
</dbReference>
<evidence type="ECO:0000256" key="2">
    <source>
        <dbReference type="ARBA" id="ARBA00001933"/>
    </source>
</evidence>
<dbReference type="Proteomes" id="UP000095662">
    <property type="component" value="Unassembled WGS sequence"/>
</dbReference>
<reference evidence="14 15" key="1">
    <citation type="submission" date="2015-09" db="EMBL/GenBank/DDBJ databases">
        <authorList>
            <consortium name="Pathogen Informatics"/>
        </authorList>
    </citation>
    <scope>NUCLEOTIDE SEQUENCE [LARGE SCALE GENOMIC DNA]</scope>
    <source>
        <strain evidence="14 15">2789STDY5834928</strain>
    </source>
</reference>
<dbReference type="AlphaFoldDB" id="A0A174ZSD9"/>
<dbReference type="NCBIfam" id="TIGR02093">
    <property type="entry name" value="P_ylase"/>
    <property type="match status" value="1"/>
</dbReference>
<evidence type="ECO:0000256" key="8">
    <source>
        <dbReference type="ARBA" id="ARBA00022679"/>
    </source>
</evidence>
<dbReference type="GO" id="GO:0005737">
    <property type="term" value="C:cytoplasm"/>
    <property type="evidence" value="ECO:0007669"/>
    <property type="project" value="UniProtKB-SubCell"/>
</dbReference>
<keyword evidence="8 13" id="KW-0808">Transferase</keyword>
<dbReference type="GO" id="GO:0030170">
    <property type="term" value="F:pyridoxal phosphate binding"/>
    <property type="evidence" value="ECO:0007669"/>
    <property type="project" value="InterPro"/>
</dbReference>
<proteinExistence type="inferred from homology"/>
<sequence>MKIENFKEKLVSLCEKKYHAQPRELTANQLHCAVSKLVMEELSPVWDKSRTAHDKARKASYLSMEFLVGRAIYNNLLCLGILDSTAEELKALGVDISEFEEVEDAALGNGGLGRLAACFLDSAATLNLPLDGYGIRYKYGLFKQGINDGFQTETADDWQRYGDPWSVRREQETVVIHFADGDVNAVPYDYPVIGYGTENVGTLRLWQAETDDEFDFDLFNRSKFTEAGEKKRAAEDISRVLYPNDETEAGKILRLKQEYFFSAAAVADLIRKHKAIFGTMENFADYNCIQMNDTHPVIALPEFIRVVMRDEGWKFDKAFEAAKKVFNYTNHTIMQEALEKWDSRLIERIVPEVYSVMIMLNEAFESEMHRRNVPQDKRAVMRLIKNGTVHMANIAVFGSSYVNGVAAIHTELLKTTVLKDWYELYPERFQNKTNGITQRRWLALCNRELSALITELLGFDSWVTDLDKLSGLKKYADDESVLRRFIDIKHAKKRQLADFIKKSEGIEIDPKSVFDIQIKRLHEYKRQLLNAFSILYLYYEIKDGNLRDFTPTTFIFGAKSAPGYYRAKGIIKFINEVAKLVNSDPDTKNLLRVVFVSNYRVSYAEKLVAAADISEQISTAGTEASGTGNMKFMLNGAVTLGTLDGANVEIAEEAGAENEYIFGATVEELEKIMPHYVPRDITESDPKIKRVVSALIDGTVSDGGSGVFRELYFALMEGASWHVPDHYYLLGDLDSYVKAKLTVNRDYSNELAFAKKCWLNICSAGKFSSDRTIAEYAKDIWHIGKV</sequence>
<comment type="subcellular location">
    <subcellularLocation>
        <location evidence="3">Cytoplasm</location>
    </subcellularLocation>
</comment>
<comment type="catalytic activity">
    <reaction evidence="1 13">
        <text>[(1-&gt;4)-alpha-D-glucosyl](n) + phosphate = [(1-&gt;4)-alpha-D-glucosyl](n-1) + alpha-D-glucose 1-phosphate</text>
        <dbReference type="Rhea" id="RHEA:41732"/>
        <dbReference type="Rhea" id="RHEA-COMP:9584"/>
        <dbReference type="Rhea" id="RHEA-COMP:9586"/>
        <dbReference type="ChEBI" id="CHEBI:15444"/>
        <dbReference type="ChEBI" id="CHEBI:43474"/>
        <dbReference type="ChEBI" id="CHEBI:58601"/>
        <dbReference type="EC" id="2.4.1.1"/>
    </reaction>
</comment>
<evidence type="ECO:0000256" key="3">
    <source>
        <dbReference type="ARBA" id="ARBA00004496"/>
    </source>
</evidence>
<evidence type="ECO:0000256" key="1">
    <source>
        <dbReference type="ARBA" id="ARBA00001275"/>
    </source>
</evidence>
<organism evidence="14 15">
    <name type="scientific">[Eubacterium] siraeum</name>
    <dbReference type="NCBI Taxonomy" id="39492"/>
    <lineage>
        <taxon>Bacteria</taxon>
        <taxon>Bacillati</taxon>
        <taxon>Bacillota</taxon>
        <taxon>Clostridia</taxon>
        <taxon>Eubacteriales</taxon>
        <taxon>Oscillospiraceae</taxon>
        <taxon>Oscillospiraceae incertae sedis</taxon>
    </lineage>
</organism>
<comment type="similarity">
    <text evidence="4 13">Belongs to the glycogen phosphorylase family.</text>
</comment>
<keyword evidence="5" id="KW-0963">Cytoplasm</keyword>
<dbReference type="SUPFAM" id="SSF53756">
    <property type="entry name" value="UDP-Glycosyltransferase/glycogen phosphorylase"/>
    <property type="match status" value="1"/>
</dbReference>
<evidence type="ECO:0000256" key="9">
    <source>
        <dbReference type="ARBA" id="ARBA00022898"/>
    </source>
</evidence>
<dbReference type="InterPro" id="IPR011833">
    <property type="entry name" value="Glycg_phsphrylas"/>
</dbReference>
<dbReference type="STRING" id="39492.ERS852540_02094"/>
<keyword evidence="7 13" id="KW-0328">Glycosyltransferase</keyword>
<evidence type="ECO:0000313" key="14">
    <source>
        <dbReference type="EMBL" id="CUQ90313.1"/>
    </source>
</evidence>
<dbReference type="PIRSF" id="PIRSF000460">
    <property type="entry name" value="Pprylas_GlgP"/>
    <property type="match status" value="1"/>
</dbReference>
<keyword evidence="6" id="KW-0021">Allosteric enzyme</keyword>
<evidence type="ECO:0000313" key="15">
    <source>
        <dbReference type="Proteomes" id="UP000095662"/>
    </source>
</evidence>
<dbReference type="FunFam" id="3.40.50.2000:FF:000153">
    <property type="entry name" value="Alpha-1,4 glucan phosphorylase"/>
    <property type="match status" value="1"/>
</dbReference>
<dbReference type="Gene3D" id="3.40.50.2000">
    <property type="entry name" value="Glycogen Phosphorylase B"/>
    <property type="match status" value="2"/>
</dbReference>
<dbReference type="EC" id="2.4.1.1" evidence="13"/>
<dbReference type="InterPro" id="IPR000811">
    <property type="entry name" value="Glyco_trans_35"/>
</dbReference>
<evidence type="ECO:0000256" key="12">
    <source>
        <dbReference type="PIRSR" id="PIRSR000460-1"/>
    </source>
</evidence>
<dbReference type="Pfam" id="PF00343">
    <property type="entry name" value="Phosphorylase"/>
    <property type="match status" value="1"/>
</dbReference>
<dbReference type="PANTHER" id="PTHR11468">
    <property type="entry name" value="GLYCOGEN PHOSPHORYLASE"/>
    <property type="match status" value="1"/>
</dbReference>
<keyword evidence="9 12" id="KW-0663">Pyridoxal phosphate</keyword>
<evidence type="ECO:0000256" key="7">
    <source>
        <dbReference type="ARBA" id="ARBA00022676"/>
    </source>
</evidence>
<comment type="function">
    <text evidence="11">Phosphorylase is an important allosteric enzyme in carbohydrate metabolism. Enzymes from different sources differ in their regulatory mechanisms and in their natural substrates. However, all known phosphorylases share catalytic and structural properties.</text>
</comment>
<protein>
    <recommendedName>
        <fullName evidence="13">Alpha-1,4 glucan phosphorylase</fullName>
        <ecNumber evidence="13">2.4.1.1</ecNumber>
    </recommendedName>
</protein>
<name>A0A174ZSD9_9FIRM</name>
<dbReference type="InterPro" id="IPR035090">
    <property type="entry name" value="Pyridoxal_P_attach_site"/>
</dbReference>
<accession>A0A174ZSD9</accession>
<evidence type="ECO:0000256" key="6">
    <source>
        <dbReference type="ARBA" id="ARBA00022533"/>
    </source>
</evidence>
<dbReference type="GO" id="GO:0008184">
    <property type="term" value="F:glycogen phosphorylase activity"/>
    <property type="evidence" value="ECO:0007669"/>
    <property type="project" value="InterPro"/>
</dbReference>
<evidence type="ECO:0000256" key="10">
    <source>
        <dbReference type="ARBA" id="ARBA00023277"/>
    </source>
</evidence>
<evidence type="ECO:0000256" key="5">
    <source>
        <dbReference type="ARBA" id="ARBA00022490"/>
    </source>
</evidence>